<evidence type="ECO:0000313" key="3">
    <source>
        <dbReference type="Proteomes" id="UP001371456"/>
    </source>
</evidence>
<evidence type="ECO:0000256" key="1">
    <source>
        <dbReference type="SAM" id="SignalP"/>
    </source>
</evidence>
<gene>
    <name evidence="2" type="ORF">RDI58_017043</name>
</gene>
<dbReference type="Proteomes" id="UP001371456">
    <property type="component" value="Unassembled WGS sequence"/>
</dbReference>
<dbReference type="EMBL" id="JBANQN010000007">
    <property type="protein sequence ID" value="KAK6783589.1"/>
    <property type="molecule type" value="Genomic_DNA"/>
</dbReference>
<feature type="chain" id="PRO_5042815994" evidence="1">
    <location>
        <begin position="25"/>
        <end position="124"/>
    </location>
</feature>
<keyword evidence="1" id="KW-0732">Signal</keyword>
<organism evidence="2 3">
    <name type="scientific">Solanum bulbocastanum</name>
    <name type="common">Wild potato</name>
    <dbReference type="NCBI Taxonomy" id="147425"/>
    <lineage>
        <taxon>Eukaryota</taxon>
        <taxon>Viridiplantae</taxon>
        <taxon>Streptophyta</taxon>
        <taxon>Embryophyta</taxon>
        <taxon>Tracheophyta</taxon>
        <taxon>Spermatophyta</taxon>
        <taxon>Magnoliopsida</taxon>
        <taxon>eudicotyledons</taxon>
        <taxon>Gunneridae</taxon>
        <taxon>Pentapetalae</taxon>
        <taxon>asterids</taxon>
        <taxon>lamiids</taxon>
        <taxon>Solanales</taxon>
        <taxon>Solanaceae</taxon>
        <taxon>Solanoideae</taxon>
        <taxon>Solaneae</taxon>
        <taxon>Solanum</taxon>
    </lineage>
</organism>
<name>A0AAN8TBK0_SOLBU</name>
<evidence type="ECO:0000313" key="2">
    <source>
        <dbReference type="EMBL" id="KAK6783589.1"/>
    </source>
</evidence>
<sequence>MMSITKYLISFTLLLFVILPSHECVKRNSNLSPMGIMGEKTDSYERCTVNLGPCEPRCDERCCHKTCEDYYSQRYPEAACSVGSRVGVGFRVKIRFSPEALGVQFTTGLLCWLLQILLKPYYTL</sequence>
<proteinExistence type="predicted"/>
<reference evidence="2 3" key="1">
    <citation type="submission" date="2024-02" db="EMBL/GenBank/DDBJ databases">
        <title>de novo genome assembly of Solanum bulbocastanum strain 11H21.</title>
        <authorList>
            <person name="Hosaka A.J."/>
        </authorList>
    </citation>
    <scope>NUCLEOTIDE SEQUENCE [LARGE SCALE GENOMIC DNA]</scope>
    <source>
        <tissue evidence="2">Young leaves</tissue>
    </source>
</reference>
<comment type="caution">
    <text evidence="2">The sequence shown here is derived from an EMBL/GenBank/DDBJ whole genome shotgun (WGS) entry which is preliminary data.</text>
</comment>
<protein>
    <submittedName>
        <fullName evidence="2">Uncharacterized protein</fullName>
    </submittedName>
</protein>
<keyword evidence="3" id="KW-1185">Reference proteome</keyword>
<dbReference type="AlphaFoldDB" id="A0AAN8TBK0"/>
<accession>A0AAN8TBK0</accession>
<feature type="signal peptide" evidence="1">
    <location>
        <begin position="1"/>
        <end position="24"/>
    </location>
</feature>